<dbReference type="PANTHER" id="PTHR46470:SF2">
    <property type="entry name" value="GLYCERALDEHYDE 3-PHOSPHATE PHOSPHATASE"/>
    <property type="match status" value="1"/>
</dbReference>
<name>A0ABR4CJW7_9HELO</name>
<protein>
    <submittedName>
        <fullName evidence="5">Uncharacterized protein</fullName>
    </submittedName>
</protein>
<dbReference type="InterPro" id="IPR023198">
    <property type="entry name" value="PGP-like_dom2"/>
</dbReference>
<evidence type="ECO:0000313" key="6">
    <source>
        <dbReference type="Proteomes" id="UP001595075"/>
    </source>
</evidence>
<organism evidence="5 6">
    <name type="scientific">Oculimacula yallundae</name>
    <dbReference type="NCBI Taxonomy" id="86028"/>
    <lineage>
        <taxon>Eukaryota</taxon>
        <taxon>Fungi</taxon>
        <taxon>Dikarya</taxon>
        <taxon>Ascomycota</taxon>
        <taxon>Pezizomycotina</taxon>
        <taxon>Leotiomycetes</taxon>
        <taxon>Helotiales</taxon>
        <taxon>Ploettnerulaceae</taxon>
        <taxon>Oculimacula</taxon>
    </lineage>
</organism>
<feature type="region of interest" description="Disordered" evidence="4">
    <location>
        <begin position="49"/>
        <end position="69"/>
    </location>
</feature>
<dbReference type="EMBL" id="JAZHXI010000006">
    <property type="protein sequence ID" value="KAL2070250.1"/>
    <property type="molecule type" value="Genomic_DNA"/>
</dbReference>
<evidence type="ECO:0000313" key="5">
    <source>
        <dbReference type="EMBL" id="KAL2070250.1"/>
    </source>
</evidence>
<dbReference type="SUPFAM" id="SSF52540">
    <property type="entry name" value="P-loop containing nucleoside triphosphate hydrolases"/>
    <property type="match status" value="1"/>
</dbReference>
<keyword evidence="2" id="KW-0378">Hydrolase</keyword>
<dbReference type="InterPro" id="IPR036412">
    <property type="entry name" value="HAD-like_sf"/>
</dbReference>
<dbReference type="Gene3D" id="3.40.50.1000">
    <property type="entry name" value="HAD superfamily/HAD-like"/>
    <property type="match status" value="1"/>
</dbReference>
<reference evidence="5 6" key="1">
    <citation type="journal article" date="2024" name="Commun. Biol.">
        <title>Comparative genomic analysis of thermophilic fungi reveals convergent evolutionary adaptations and gene losses.</title>
        <authorList>
            <person name="Steindorff A.S."/>
            <person name="Aguilar-Pontes M.V."/>
            <person name="Robinson A.J."/>
            <person name="Andreopoulos B."/>
            <person name="LaButti K."/>
            <person name="Kuo A."/>
            <person name="Mondo S."/>
            <person name="Riley R."/>
            <person name="Otillar R."/>
            <person name="Haridas S."/>
            <person name="Lipzen A."/>
            <person name="Grimwood J."/>
            <person name="Schmutz J."/>
            <person name="Clum A."/>
            <person name="Reid I.D."/>
            <person name="Moisan M.C."/>
            <person name="Butler G."/>
            <person name="Nguyen T.T.M."/>
            <person name="Dewar K."/>
            <person name="Conant G."/>
            <person name="Drula E."/>
            <person name="Henrissat B."/>
            <person name="Hansel C."/>
            <person name="Singer S."/>
            <person name="Hutchinson M.I."/>
            <person name="de Vries R.P."/>
            <person name="Natvig D.O."/>
            <person name="Powell A.J."/>
            <person name="Tsang A."/>
            <person name="Grigoriev I.V."/>
        </authorList>
    </citation>
    <scope>NUCLEOTIDE SEQUENCE [LARGE SCALE GENOMIC DNA]</scope>
    <source>
        <strain evidence="5 6">CBS 494.80</strain>
    </source>
</reference>
<keyword evidence="3" id="KW-0460">Magnesium</keyword>
<dbReference type="InterPro" id="IPR041492">
    <property type="entry name" value="HAD_2"/>
</dbReference>
<dbReference type="InterPro" id="IPR051400">
    <property type="entry name" value="HAD-like_hydrolase"/>
</dbReference>
<evidence type="ECO:0000256" key="3">
    <source>
        <dbReference type="ARBA" id="ARBA00022842"/>
    </source>
</evidence>
<evidence type="ECO:0000256" key="4">
    <source>
        <dbReference type="SAM" id="MobiDB-lite"/>
    </source>
</evidence>
<gene>
    <name evidence="5" type="ORF">VTL71DRAFT_13276</name>
</gene>
<dbReference type="CDD" id="cd01427">
    <property type="entry name" value="HAD_like"/>
    <property type="match status" value="1"/>
</dbReference>
<comment type="caution">
    <text evidence="5">The sequence shown here is derived from an EMBL/GenBank/DDBJ whole genome shotgun (WGS) entry which is preliminary data.</text>
</comment>
<evidence type="ECO:0000256" key="2">
    <source>
        <dbReference type="ARBA" id="ARBA00022801"/>
    </source>
</evidence>
<dbReference type="InterPro" id="IPR027417">
    <property type="entry name" value="P-loop_NTPase"/>
</dbReference>
<accession>A0ABR4CJW7</accession>
<dbReference type="InterPro" id="IPR023214">
    <property type="entry name" value="HAD_sf"/>
</dbReference>
<dbReference type="SFLD" id="SFLDS00003">
    <property type="entry name" value="Haloacid_Dehalogenase"/>
    <property type="match status" value="1"/>
</dbReference>
<dbReference type="Gene3D" id="3.40.50.300">
    <property type="entry name" value="P-loop containing nucleotide triphosphate hydrolases"/>
    <property type="match status" value="1"/>
</dbReference>
<dbReference type="Gene3D" id="1.10.150.240">
    <property type="entry name" value="Putative phosphatase, domain 2"/>
    <property type="match status" value="1"/>
</dbReference>
<evidence type="ECO:0000256" key="1">
    <source>
        <dbReference type="ARBA" id="ARBA00022723"/>
    </source>
</evidence>
<keyword evidence="1" id="KW-0479">Metal-binding</keyword>
<dbReference type="SFLD" id="SFLDG01129">
    <property type="entry name" value="C1.5:_HAD__Beta-PGM__Phosphata"/>
    <property type="match status" value="1"/>
</dbReference>
<dbReference type="SUPFAM" id="SSF56784">
    <property type="entry name" value="HAD-like"/>
    <property type="match status" value="1"/>
</dbReference>
<keyword evidence="6" id="KW-1185">Reference proteome</keyword>
<dbReference type="Pfam" id="PF13469">
    <property type="entry name" value="Sulfotransfer_3"/>
    <property type="match status" value="1"/>
</dbReference>
<dbReference type="Proteomes" id="UP001595075">
    <property type="component" value="Unassembled WGS sequence"/>
</dbReference>
<dbReference type="PANTHER" id="PTHR46470">
    <property type="entry name" value="N-ACYLNEURAMINATE-9-PHOSPHATASE"/>
    <property type="match status" value="1"/>
</dbReference>
<sequence>MEADQSPTIEPQFRALVACPRSGSSLLVNIFAELSVHVVSSNHILEDDSSSEVASTDDSTLEEPSNHEVFGSAKDSGKCCLISKEDLEDRNLKLENLYDAQIILASYESQRPVLLIRDPIRVFASWKSLDWTDAQNLIDYYTSIFRMFHEAPANTVLCLLYEKLVRDPRTEITRICAHWRMTFSDSMLSFEKQPGCSSFLFSNACEKSNYSADKSPASSATVDASKIVDSEVPYHNLLSNSEKDHIEQHLGRLYIECWKEDVLRLRAIVAGKSWFGFDLDDTLHEFRRSSGIATSKVLKKISDQYLTPVAALKDEYSKILKEKTSNAFSDGKASFDYRKERFTALLACFAIPENSSFVDELLDVYEDVLTEALELKSGALDLLVTLKGMGKKIVIITEGPQDVQERTLQALGIKDYVDFLATTNNFRAAKTRGLFPEVLHHLGISAGDLAYVGDSEDRDTKPAMAEGIFSFLLAEAKNVSLSSSPPRVNTLRKLQYIVSDEVA</sequence>
<dbReference type="Pfam" id="PF13419">
    <property type="entry name" value="HAD_2"/>
    <property type="match status" value="1"/>
</dbReference>
<proteinExistence type="predicted"/>